<accession>A0A2P6NRF8</accession>
<dbReference type="FunFam" id="3.30.200.20:FF:000315">
    <property type="entry name" value="Calcium-dependent protein kinase 3"/>
    <property type="match status" value="1"/>
</dbReference>
<dbReference type="OrthoDB" id="40902at2759"/>
<comment type="catalytic activity">
    <reaction evidence="8">
        <text>L-threonyl-[protein] + ATP = O-phospho-L-threonyl-[protein] + ADP + H(+)</text>
        <dbReference type="Rhea" id="RHEA:46608"/>
        <dbReference type="Rhea" id="RHEA-COMP:11060"/>
        <dbReference type="Rhea" id="RHEA-COMP:11605"/>
        <dbReference type="ChEBI" id="CHEBI:15378"/>
        <dbReference type="ChEBI" id="CHEBI:30013"/>
        <dbReference type="ChEBI" id="CHEBI:30616"/>
        <dbReference type="ChEBI" id="CHEBI:61977"/>
        <dbReference type="ChEBI" id="CHEBI:456216"/>
        <dbReference type="EC" id="2.7.11.1"/>
    </reaction>
</comment>
<dbReference type="GO" id="GO:0004674">
    <property type="term" value="F:protein serine/threonine kinase activity"/>
    <property type="evidence" value="ECO:0007669"/>
    <property type="project" value="UniProtKB-KW"/>
</dbReference>
<keyword evidence="5 10" id="KW-0547">Nucleotide-binding</keyword>
<feature type="region of interest" description="Disordered" evidence="12">
    <location>
        <begin position="1"/>
        <end position="22"/>
    </location>
</feature>
<evidence type="ECO:0000256" key="5">
    <source>
        <dbReference type="ARBA" id="ARBA00022741"/>
    </source>
</evidence>
<dbReference type="Gene3D" id="1.10.510.10">
    <property type="entry name" value="Transferase(Phosphotransferase) domain 1"/>
    <property type="match status" value="1"/>
</dbReference>
<evidence type="ECO:0000256" key="12">
    <source>
        <dbReference type="SAM" id="MobiDB-lite"/>
    </source>
</evidence>
<dbReference type="PROSITE" id="PS00107">
    <property type="entry name" value="PROTEIN_KINASE_ATP"/>
    <property type="match status" value="1"/>
</dbReference>
<dbReference type="InterPro" id="IPR011009">
    <property type="entry name" value="Kinase-like_dom_sf"/>
</dbReference>
<dbReference type="InParanoid" id="A0A2P6NRF8"/>
<dbReference type="FunFam" id="1.10.510.10:FF:000571">
    <property type="entry name" value="Maternal embryonic leucine zipper kinase"/>
    <property type="match status" value="1"/>
</dbReference>
<keyword evidence="6" id="KW-0418">Kinase</keyword>
<keyword evidence="15" id="KW-1185">Reference proteome</keyword>
<organism evidence="14 15">
    <name type="scientific">Planoprotostelium fungivorum</name>
    <dbReference type="NCBI Taxonomy" id="1890364"/>
    <lineage>
        <taxon>Eukaryota</taxon>
        <taxon>Amoebozoa</taxon>
        <taxon>Evosea</taxon>
        <taxon>Variosea</taxon>
        <taxon>Cavosteliida</taxon>
        <taxon>Cavosteliaceae</taxon>
        <taxon>Planoprotostelium</taxon>
    </lineage>
</organism>
<evidence type="ECO:0000256" key="7">
    <source>
        <dbReference type="ARBA" id="ARBA00022840"/>
    </source>
</evidence>
<dbReference type="PROSITE" id="PS00108">
    <property type="entry name" value="PROTEIN_KINASE_ST"/>
    <property type="match status" value="1"/>
</dbReference>
<dbReference type="PANTHER" id="PTHR24347">
    <property type="entry name" value="SERINE/THREONINE-PROTEIN KINASE"/>
    <property type="match status" value="1"/>
</dbReference>
<evidence type="ECO:0000256" key="2">
    <source>
        <dbReference type="ARBA" id="ARBA00012513"/>
    </source>
</evidence>
<reference evidence="14 15" key="1">
    <citation type="journal article" date="2018" name="Genome Biol. Evol.">
        <title>Multiple Roots of Fruiting Body Formation in Amoebozoa.</title>
        <authorList>
            <person name="Hillmann F."/>
            <person name="Forbes G."/>
            <person name="Novohradska S."/>
            <person name="Ferling I."/>
            <person name="Riege K."/>
            <person name="Groth M."/>
            <person name="Westermann M."/>
            <person name="Marz M."/>
            <person name="Spaller T."/>
            <person name="Winckler T."/>
            <person name="Schaap P."/>
            <person name="Glockner G."/>
        </authorList>
    </citation>
    <scope>NUCLEOTIDE SEQUENCE [LARGE SCALE GENOMIC DNA]</scope>
    <source>
        <strain evidence="14 15">Jena</strain>
    </source>
</reference>
<evidence type="ECO:0000256" key="4">
    <source>
        <dbReference type="ARBA" id="ARBA00022679"/>
    </source>
</evidence>
<keyword evidence="3 11" id="KW-0723">Serine/threonine-protein kinase</keyword>
<evidence type="ECO:0000256" key="8">
    <source>
        <dbReference type="ARBA" id="ARBA00047899"/>
    </source>
</evidence>
<dbReference type="EC" id="2.7.11.1" evidence="2"/>
<dbReference type="InterPro" id="IPR017441">
    <property type="entry name" value="Protein_kinase_ATP_BS"/>
</dbReference>
<dbReference type="Pfam" id="PF00069">
    <property type="entry name" value="Pkinase"/>
    <property type="match status" value="1"/>
</dbReference>
<dbReference type="STRING" id="1890364.A0A2P6NRF8"/>
<evidence type="ECO:0000313" key="15">
    <source>
        <dbReference type="Proteomes" id="UP000241769"/>
    </source>
</evidence>
<evidence type="ECO:0000256" key="6">
    <source>
        <dbReference type="ARBA" id="ARBA00022777"/>
    </source>
</evidence>
<evidence type="ECO:0000313" key="14">
    <source>
        <dbReference type="EMBL" id="PRP86537.1"/>
    </source>
</evidence>
<comment type="similarity">
    <text evidence="1">Belongs to the protein kinase superfamily. CAMK Ser/Thr protein kinase family. CaMK subfamily.</text>
</comment>
<evidence type="ECO:0000256" key="9">
    <source>
        <dbReference type="ARBA" id="ARBA00048679"/>
    </source>
</evidence>
<evidence type="ECO:0000256" key="3">
    <source>
        <dbReference type="ARBA" id="ARBA00022527"/>
    </source>
</evidence>
<dbReference type="SUPFAM" id="SSF56112">
    <property type="entry name" value="Protein kinase-like (PK-like)"/>
    <property type="match status" value="1"/>
</dbReference>
<dbReference type="PROSITE" id="PS50011">
    <property type="entry name" value="PROTEIN_KINASE_DOM"/>
    <property type="match status" value="1"/>
</dbReference>
<protein>
    <recommendedName>
        <fullName evidence="2">non-specific serine/threonine protein kinase</fullName>
        <ecNumber evidence="2">2.7.11.1</ecNumber>
    </recommendedName>
</protein>
<sequence>MLQANTFRWKNKSSKNDNESSVGYKSLTKTTVSLVEVADYHILSISPPEDLLSNQSDGLCIATSECFQTSFRAKGARNDQENSSYTARKLRRRVCLKLRVPQRNLIHKDSSSYIELVDGCLASVWTTKFRTKRFISKMTDSHPYHKGKKIEDFYELGEILGRGSFSVVRKGRSKANKKYYAIKIIQKKSVRTEVLEREITIMQKLDHPHVLKMNEVYEEERTISIVLDIVTGGELFEKVVERGHFTEQDASAIVSQIVGAVAYLHSQGVVHRDLKPENLLCANDSSKVNIYVSDFGLSRIFSDGDFQQMSTQCGSLEYCAPEVLLGSPYDQSVDMWSIGVITYILLTGYFPFFDPDRNPAVLFDKIQNVAYDWEDCPEVSVAGKSFVSELLVYDPKKRMSARDALKHPCDNLNKAFANMLKNIIKKKK</sequence>
<evidence type="ECO:0000256" key="11">
    <source>
        <dbReference type="RuleBase" id="RU000304"/>
    </source>
</evidence>
<dbReference type="Proteomes" id="UP000241769">
    <property type="component" value="Unassembled WGS sequence"/>
</dbReference>
<dbReference type="AlphaFoldDB" id="A0A2P6NRF8"/>
<dbReference type="CDD" id="cd05117">
    <property type="entry name" value="STKc_CAMK"/>
    <property type="match status" value="1"/>
</dbReference>
<keyword evidence="7 10" id="KW-0067">ATP-binding</keyword>
<feature type="binding site" evidence="10">
    <location>
        <position position="183"/>
    </location>
    <ligand>
        <name>ATP</name>
        <dbReference type="ChEBI" id="CHEBI:30616"/>
    </ligand>
</feature>
<feature type="domain" description="Protein kinase" evidence="13">
    <location>
        <begin position="154"/>
        <end position="410"/>
    </location>
</feature>
<evidence type="ECO:0000256" key="1">
    <source>
        <dbReference type="ARBA" id="ARBA00005354"/>
    </source>
</evidence>
<evidence type="ECO:0000256" key="10">
    <source>
        <dbReference type="PROSITE-ProRule" id="PRU10141"/>
    </source>
</evidence>
<comment type="caution">
    <text evidence="14">The sequence shown here is derived from an EMBL/GenBank/DDBJ whole genome shotgun (WGS) entry which is preliminary data.</text>
</comment>
<dbReference type="EMBL" id="MDYQ01000029">
    <property type="protein sequence ID" value="PRP86537.1"/>
    <property type="molecule type" value="Genomic_DNA"/>
</dbReference>
<dbReference type="SMART" id="SM00220">
    <property type="entry name" value="S_TKc"/>
    <property type="match status" value="1"/>
</dbReference>
<dbReference type="GO" id="GO:0005524">
    <property type="term" value="F:ATP binding"/>
    <property type="evidence" value="ECO:0007669"/>
    <property type="project" value="UniProtKB-UniRule"/>
</dbReference>
<proteinExistence type="inferred from homology"/>
<comment type="catalytic activity">
    <reaction evidence="9">
        <text>L-seryl-[protein] + ATP = O-phospho-L-seryl-[protein] + ADP + H(+)</text>
        <dbReference type="Rhea" id="RHEA:17989"/>
        <dbReference type="Rhea" id="RHEA-COMP:9863"/>
        <dbReference type="Rhea" id="RHEA-COMP:11604"/>
        <dbReference type="ChEBI" id="CHEBI:15378"/>
        <dbReference type="ChEBI" id="CHEBI:29999"/>
        <dbReference type="ChEBI" id="CHEBI:30616"/>
        <dbReference type="ChEBI" id="CHEBI:83421"/>
        <dbReference type="ChEBI" id="CHEBI:456216"/>
        <dbReference type="EC" id="2.7.11.1"/>
    </reaction>
</comment>
<name>A0A2P6NRF8_9EUKA</name>
<dbReference type="InterPro" id="IPR008271">
    <property type="entry name" value="Ser/Thr_kinase_AS"/>
</dbReference>
<evidence type="ECO:0000259" key="13">
    <source>
        <dbReference type="PROSITE" id="PS50011"/>
    </source>
</evidence>
<gene>
    <name evidence="14" type="ORF">PROFUN_05175</name>
</gene>
<keyword evidence="4" id="KW-0808">Transferase</keyword>
<dbReference type="InterPro" id="IPR000719">
    <property type="entry name" value="Prot_kinase_dom"/>
</dbReference>